<feature type="compositionally biased region" description="Basic and acidic residues" evidence="1">
    <location>
        <begin position="54"/>
        <end position="78"/>
    </location>
</feature>
<dbReference type="KEGG" id="dpl:KGM_207198"/>
<feature type="region of interest" description="Disordered" evidence="1">
    <location>
        <begin position="1"/>
        <end position="175"/>
    </location>
</feature>
<organism evidence="2 3">
    <name type="scientific">Danaus plexippus plexippus</name>
    <dbReference type="NCBI Taxonomy" id="278856"/>
    <lineage>
        <taxon>Eukaryota</taxon>
        <taxon>Metazoa</taxon>
        <taxon>Ecdysozoa</taxon>
        <taxon>Arthropoda</taxon>
        <taxon>Hexapoda</taxon>
        <taxon>Insecta</taxon>
        <taxon>Pterygota</taxon>
        <taxon>Neoptera</taxon>
        <taxon>Endopterygota</taxon>
        <taxon>Lepidoptera</taxon>
        <taxon>Glossata</taxon>
        <taxon>Ditrysia</taxon>
        <taxon>Papilionoidea</taxon>
        <taxon>Nymphalidae</taxon>
        <taxon>Danainae</taxon>
        <taxon>Danaini</taxon>
        <taxon>Danaina</taxon>
        <taxon>Danaus</taxon>
        <taxon>Danaus</taxon>
    </lineage>
</organism>
<feature type="compositionally biased region" description="Basic residues" evidence="1">
    <location>
        <begin position="84"/>
        <end position="93"/>
    </location>
</feature>
<feature type="compositionally biased region" description="Basic and acidic residues" evidence="1">
    <location>
        <begin position="20"/>
        <end position="44"/>
    </location>
</feature>
<feature type="compositionally biased region" description="Basic and acidic residues" evidence="1">
    <location>
        <begin position="131"/>
        <end position="152"/>
    </location>
</feature>
<feature type="compositionally biased region" description="Basic residues" evidence="1">
    <location>
        <begin position="10"/>
        <end position="19"/>
    </location>
</feature>
<keyword evidence="3" id="KW-1185">Reference proteome</keyword>
<feature type="region of interest" description="Disordered" evidence="1">
    <location>
        <begin position="392"/>
        <end position="417"/>
    </location>
</feature>
<feature type="compositionally biased region" description="Basic and acidic residues" evidence="1">
    <location>
        <begin position="107"/>
        <end position="124"/>
    </location>
</feature>
<sequence>MEDKRNVQEKKKRIRKRKEKKNENGEQERKKTIKENTKRTEKSKMKQKHRIIKKKDETLKQKRIKTELKKRSDKEKNQESQNKVKGRQNIRRGLRSEVKGKANVNGEKTETEKQKEKGKGEAKANTKVKKEKVEKLKKAKVEKLKKDQDQCLKPKRNQKKNEEENITNKKENVIQKRKENANKYIRKEGMSKKVKKIRNGIEKKSSIVKVEIDEPKKQNKIKKQKEKREPLLQKVPEVPTVTKIQKKVQLLHERESIKRLYWKKDKNDVQVQNTADQNSDYLNQRSSNIISNLLEPQPSTSAASVQSSNVSRIFKSKDRNTKYTYNHEFVSKKRANKDKKEPSPVFSVEYELNNFLNAKDSVLIDEAALFKKFVDDENFEQNLALLESQNIDNFSSQGETPNQRQREPLDVYEFQSD</sequence>
<comment type="caution">
    <text evidence="2">The sequence shown here is derived from an EMBL/GenBank/DDBJ whole genome shotgun (WGS) entry which is preliminary data.</text>
</comment>
<dbReference type="Proteomes" id="UP000007151">
    <property type="component" value="Unassembled WGS sequence"/>
</dbReference>
<reference evidence="2 3" key="1">
    <citation type="journal article" date="2011" name="Cell">
        <title>The monarch butterfly genome yields insights into long-distance migration.</title>
        <authorList>
            <person name="Zhan S."/>
            <person name="Merlin C."/>
            <person name="Boore J.L."/>
            <person name="Reppert S.M."/>
        </authorList>
    </citation>
    <scope>NUCLEOTIDE SEQUENCE [LARGE SCALE GENOMIC DNA]</scope>
    <source>
        <strain evidence="2">F-2</strain>
    </source>
</reference>
<feature type="compositionally biased region" description="Polar residues" evidence="1">
    <location>
        <begin position="392"/>
        <end position="403"/>
    </location>
</feature>
<dbReference type="AlphaFoldDB" id="A0A212FDX6"/>
<evidence type="ECO:0000256" key="1">
    <source>
        <dbReference type="SAM" id="MobiDB-lite"/>
    </source>
</evidence>
<feature type="compositionally biased region" description="Basic and acidic residues" evidence="1">
    <location>
        <begin position="159"/>
        <end position="175"/>
    </location>
</feature>
<dbReference type="EMBL" id="AGBW02008997">
    <property type="protein sequence ID" value="OWR51920.1"/>
    <property type="molecule type" value="Genomic_DNA"/>
</dbReference>
<protein>
    <submittedName>
        <fullName evidence="2">Uncharacterized protein</fullName>
    </submittedName>
</protein>
<evidence type="ECO:0000313" key="3">
    <source>
        <dbReference type="Proteomes" id="UP000007151"/>
    </source>
</evidence>
<evidence type="ECO:0000313" key="2">
    <source>
        <dbReference type="EMBL" id="OWR51920.1"/>
    </source>
</evidence>
<proteinExistence type="predicted"/>
<dbReference type="InParanoid" id="A0A212FDX6"/>
<name>A0A212FDX6_DANPL</name>
<dbReference type="STRING" id="278856.A0A212FDX6"/>
<gene>
    <name evidence="2" type="ORF">KGM_207198</name>
</gene>
<accession>A0A212FDX6</accession>